<gene>
    <name evidence="3" type="ORF">OHU69_01580</name>
</gene>
<dbReference type="CDD" id="cd04301">
    <property type="entry name" value="NAT_SF"/>
    <property type="match status" value="1"/>
</dbReference>
<feature type="domain" description="N-acetyltransferase" evidence="1">
    <location>
        <begin position="1"/>
        <end position="113"/>
    </location>
</feature>
<reference evidence="3" key="1">
    <citation type="submission" date="2022-10" db="EMBL/GenBank/DDBJ databases">
        <title>The complete genomes of actinobacterial strains from the NBC collection.</title>
        <authorList>
            <person name="Joergensen T.S."/>
            <person name="Alvarez Arevalo M."/>
            <person name="Sterndorff E.B."/>
            <person name="Faurdal D."/>
            <person name="Vuksanovic O."/>
            <person name="Mourched A.-S."/>
            <person name="Charusanti P."/>
            <person name="Shaw S."/>
            <person name="Blin K."/>
            <person name="Weber T."/>
        </authorList>
    </citation>
    <scope>NUCLEOTIDE SEQUENCE</scope>
    <source>
        <strain evidence="3">NBC_00119</strain>
    </source>
</reference>
<dbReference type="Pfam" id="PF14542">
    <property type="entry name" value="Acetyltransf_CG"/>
    <property type="match status" value="1"/>
</dbReference>
<dbReference type="InterPro" id="IPR000182">
    <property type="entry name" value="GNAT_dom"/>
</dbReference>
<organism evidence="3">
    <name type="scientific">Streptomyces sp. NBC_00119</name>
    <dbReference type="NCBI Taxonomy" id="2975659"/>
    <lineage>
        <taxon>Bacteria</taxon>
        <taxon>Bacillati</taxon>
        <taxon>Actinomycetota</taxon>
        <taxon>Actinomycetes</taxon>
        <taxon>Kitasatosporales</taxon>
        <taxon>Streptomycetaceae</taxon>
        <taxon>Streptomyces</taxon>
    </lineage>
</organism>
<sequence>MAEKLWADASDSIAVFRDDGSRYYEVQENGEYAGLLAYESKGNHYSLTHTFVQEGRRGRGLGTALIRVALSDLKNKGATVTNWCPVVDRFVEGHPEFHEVVDRGSHTTDEARS</sequence>
<dbReference type="InterPro" id="IPR031165">
    <property type="entry name" value="GNAT_YJDJ"/>
</dbReference>
<evidence type="ECO:0000259" key="2">
    <source>
        <dbReference type="PROSITE" id="PS51729"/>
    </source>
</evidence>
<evidence type="ECO:0000313" key="3">
    <source>
        <dbReference type="EMBL" id="WTS09915.1"/>
    </source>
</evidence>
<dbReference type="EMBL" id="CP108195">
    <property type="protein sequence ID" value="WTS09915.1"/>
    <property type="molecule type" value="Genomic_DNA"/>
</dbReference>
<dbReference type="AlphaFoldDB" id="A0AAU1TZK1"/>
<dbReference type="PROSITE" id="PS51186">
    <property type="entry name" value="GNAT"/>
    <property type="match status" value="1"/>
</dbReference>
<dbReference type="GO" id="GO:0016747">
    <property type="term" value="F:acyltransferase activity, transferring groups other than amino-acyl groups"/>
    <property type="evidence" value="ECO:0007669"/>
    <property type="project" value="InterPro"/>
</dbReference>
<dbReference type="SUPFAM" id="SSF55729">
    <property type="entry name" value="Acyl-CoA N-acyltransferases (Nat)"/>
    <property type="match status" value="1"/>
</dbReference>
<feature type="domain" description="N-acetyltransferase" evidence="2">
    <location>
        <begin position="16"/>
        <end position="102"/>
    </location>
</feature>
<name>A0AAU1TZK1_9ACTN</name>
<dbReference type="Gene3D" id="3.40.630.30">
    <property type="match status" value="1"/>
</dbReference>
<dbReference type="PROSITE" id="PS51729">
    <property type="entry name" value="GNAT_YJDJ"/>
    <property type="match status" value="1"/>
</dbReference>
<dbReference type="InterPro" id="IPR045057">
    <property type="entry name" value="Gcn5-rel_NAT"/>
</dbReference>
<dbReference type="PANTHER" id="PTHR31435">
    <property type="entry name" value="PROTEIN NATD1"/>
    <property type="match status" value="1"/>
</dbReference>
<protein>
    <submittedName>
        <fullName evidence="3">N-acetyltransferase</fullName>
    </submittedName>
</protein>
<proteinExistence type="predicted"/>
<evidence type="ECO:0000259" key="1">
    <source>
        <dbReference type="PROSITE" id="PS51186"/>
    </source>
</evidence>
<dbReference type="InterPro" id="IPR016181">
    <property type="entry name" value="Acyl_CoA_acyltransferase"/>
</dbReference>
<accession>A0AAU1TZK1</accession>
<dbReference type="PANTHER" id="PTHR31435:SF9">
    <property type="entry name" value="PROTEIN NATD1"/>
    <property type="match status" value="1"/>
</dbReference>